<dbReference type="PANTHER" id="PTHR33064:SF37">
    <property type="entry name" value="RIBONUCLEASE H"/>
    <property type="match status" value="1"/>
</dbReference>
<dbReference type="Proteomes" id="UP001274896">
    <property type="component" value="Unassembled WGS sequence"/>
</dbReference>
<evidence type="ECO:0000313" key="4">
    <source>
        <dbReference type="Proteomes" id="UP001274896"/>
    </source>
</evidence>
<feature type="non-terminal residue" evidence="3">
    <location>
        <position position="335"/>
    </location>
</feature>
<dbReference type="SUPFAM" id="SSF53098">
    <property type="entry name" value="Ribonuclease H-like"/>
    <property type="match status" value="1"/>
</dbReference>
<dbReference type="GO" id="GO:0006259">
    <property type="term" value="P:DNA metabolic process"/>
    <property type="evidence" value="ECO:0007669"/>
    <property type="project" value="UniProtKB-ARBA"/>
</dbReference>
<dbReference type="Gene3D" id="3.30.420.10">
    <property type="entry name" value="Ribonuclease H-like superfamily/Ribonuclease H"/>
    <property type="match status" value="1"/>
</dbReference>
<feature type="region of interest" description="Disordered" evidence="1">
    <location>
        <begin position="1"/>
        <end position="69"/>
    </location>
</feature>
<reference evidence="3" key="1">
    <citation type="submission" date="2023-06" db="EMBL/GenBank/DDBJ databases">
        <title>Male Hemibagrus guttatus genome.</title>
        <authorList>
            <person name="Bian C."/>
        </authorList>
    </citation>
    <scope>NUCLEOTIDE SEQUENCE</scope>
    <source>
        <strain evidence="3">Male_cb2023</strain>
        <tissue evidence="3">Muscle</tissue>
    </source>
</reference>
<evidence type="ECO:0000259" key="2">
    <source>
        <dbReference type="Pfam" id="PF00078"/>
    </source>
</evidence>
<accession>A0AAE0UZZ0</accession>
<organism evidence="3 4">
    <name type="scientific">Hemibagrus guttatus</name>
    <dbReference type="NCBI Taxonomy" id="175788"/>
    <lineage>
        <taxon>Eukaryota</taxon>
        <taxon>Metazoa</taxon>
        <taxon>Chordata</taxon>
        <taxon>Craniata</taxon>
        <taxon>Vertebrata</taxon>
        <taxon>Euteleostomi</taxon>
        <taxon>Actinopterygii</taxon>
        <taxon>Neopterygii</taxon>
        <taxon>Teleostei</taxon>
        <taxon>Ostariophysi</taxon>
        <taxon>Siluriformes</taxon>
        <taxon>Bagridae</taxon>
        <taxon>Hemibagrus</taxon>
    </lineage>
</organism>
<protein>
    <recommendedName>
        <fullName evidence="2">Reverse transcriptase domain-containing protein</fullName>
    </recommendedName>
</protein>
<dbReference type="GO" id="GO:0004523">
    <property type="term" value="F:RNA-DNA hybrid ribonuclease activity"/>
    <property type="evidence" value="ECO:0007669"/>
    <property type="project" value="InterPro"/>
</dbReference>
<dbReference type="Gene3D" id="3.10.10.10">
    <property type="entry name" value="HIV Type 1 Reverse Transcriptase, subunit A, domain 1"/>
    <property type="match status" value="1"/>
</dbReference>
<dbReference type="InterPro" id="IPR036397">
    <property type="entry name" value="RNaseH_sf"/>
</dbReference>
<feature type="domain" description="Reverse transcriptase" evidence="2">
    <location>
        <begin position="205"/>
        <end position="268"/>
    </location>
</feature>
<comment type="caution">
    <text evidence="3">The sequence shown here is derived from an EMBL/GenBank/DDBJ whole genome shotgun (WGS) entry which is preliminary data.</text>
</comment>
<evidence type="ECO:0000256" key="1">
    <source>
        <dbReference type="SAM" id="MobiDB-lite"/>
    </source>
</evidence>
<name>A0AAE0UZZ0_9TELE</name>
<dbReference type="InterPro" id="IPR043502">
    <property type="entry name" value="DNA/RNA_pol_sf"/>
</dbReference>
<dbReference type="InterPro" id="IPR000477">
    <property type="entry name" value="RT_dom"/>
</dbReference>
<gene>
    <name evidence="3" type="ORF">QTP70_022702</name>
</gene>
<evidence type="ECO:0000313" key="3">
    <source>
        <dbReference type="EMBL" id="KAK3526288.1"/>
    </source>
</evidence>
<dbReference type="SUPFAM" id="SSF56672">
    <property type="entry name" value="DNA/RNA polymerases"/>
    <property type="match status" value="1"/>
</dbReference>
<sequence>MCCLVSAPGVKSMPNAAAPSVMSSKEKTVGASAPGIPSSRDYDSEPSSEEDEGLRTDGPDTGSAIDPPSLKSTNAACIFTVQGGGKPTIYSPSASDLKDILDILPNPKDNPIHFVKTLIQTTRNAQLCGADYKFIIMTKMVPMYDEDELVAKVAILDPKHDTPEYPLSEDKARGIDKILSALLDQGVVVPVHSSYNTPVNPVLKPNVVHSSLQDLILPEGAVVLQYADDLLISAETADIRKEATWSLLNRLAQQGFKVSLSKLQFCKTEAAELVALTRACIPSAEKDVTIYTDSRYAFGVAHDFGRIWQTRGFVSAEEHAWRARKSAEEELKRAG</sequence>
<proteinExistence type="predicted"/>
<dbReference type="InterPro" id="IPR012337">
    <property type="entry name" value="RNaseH-like_sf"/>
</dbReference>
<dbReference type="Pfam" id="PF00078">
    <property type="entry name" value="RVT_1"/>
    <property type="match status" value="1"/>
</dbReference>
<dbReference type="PANTHER" id="PTHR33064">
    <property type="entry name" value="POL PROTEIN"/>
    <property type="match status" value="1"/>
</dbReference>
<dbReference type="InterPro" id="IPR051320">
    <property type="entry name" value="Viral_Replic_Matur_Polypro"/>
</dbReference>
<keyword evidence="4" id="KW-1185">Reference proteome</keyword>
<dbReference type="GO" id="GO:0003676">
    <property type="term" value="F:nucleic acid binding"/>
    <property type="evidence" value="ECO:0007669"/>
    <property type="project" value="InterPro"/>
</dbReference>
<dbReference type="EMBL" id="JAUCMX010000013">
    <property type="protein sequence ID" value="KAK3526288.1"/>
    <property type="molecule type" value="Genomic_DNA"/>
</dbReference>
<dbReference type="AlphaFoldDB" id="A0AAE0UZZ0"/>